<protein>
    <submittedName>
        <fullName evidence="1">Uncharacterized protein</fullName>
    </submittedName>
</protein>
<dbReference type="EMBL" id="GBXM01042465">
    <property type="protein sequence ID" value="JAH66112.1"/>
    <property type="molecule type" value="Transcribed_RNA"/>
</dbReference>
<accession>A0A0E9UJZ4</accession>
<name>A0A0E9UJZ4_ANGAN</name>
<reference evidence="1" key="2">
    <citation type="journal article" date="2015" name="Fish Shellfish Immunol.">
        <title>Early steps in the European eel (Anguilla anguilla)-Vibrio vulnificus interaction in the gills: Role of the RtxA13 toxin.</title>
        <authorList>
            <person name="Callol A."/>
            <person name="Pajuelo D."/>
            <person name="Ebbesson L."/>
            <person name="Teles M."/>
            <person name="MacKenzie S."/>
            <person name="Amaro C."/>
        </authorList>
    </citation>
    <scope>NUCLEOTIDE SEQUENCE</scope>
</reference>
<evidence type="ECO:0000313" key="1">
    <source>
        <dbReference type="EMBL" id="JAH66112.1"/>
    </source>
</evidence>
<dbReference type="EMBL" id="GBXM01057004">
    <property type="protein sequence ID" value="JAH51573.1"/>
    <property type="molecule type" value="Transcribed_RNA"/>
</dbReference>
<proteinExistence type="predicted"/>
<sequence>MNSCFVFLNERIIEGLDSAVLSEL</sequence>
<reference evidence="1" key="1">
    <citation type="submission" date="2014-11" db="EMBL/GenBank/DDBJ databases">
        <authorList>
            <person name="Amaro Gonzalez C."/>
        </authorList>
    </citation>
    <scope>NUCLEOTIDE SEQUENCE</scope>
</reference>
<organism evidence="1">
    <name type="scientific">Anguilla anguilla</name>
    <name type="common">European freshwater eel</name>
    <name type="synonym">Muraena anguilla</name>
    <dbReference type="NCBI Taxonomy" id="7936"/>
    <lineage>
        <taxon>Eukaryota</taxon>
        <taxon>Metazoa</taxon>
        <taxon>Chordata</taxon>
        <taxon>Craniata</taxon>
        <taxon>Vertebrata</taxon>
        <taxon>Euteleostomi</taxon>
        <taxon>Actinopterygii</taxon>
        <taxon>Neopterygii</taxon>
        <taxon>Teleostei</taxon>
        <taxon>Anguilliformes</taxon>
        <taxon>Anguillidae</taxon>
        <taxon>Anguilla</taxon>
    </lineage>
</organism>
<dbReference type="AlphaFoldDB" id="A0A0E9UJZ4"/>